<dbReference type="CDD" id="cd12797">
    <property type="entry name" value="M23_peptidase"/>
    <property type="match status" value="1"/>
</dbReference>
<dbReference type="Proteomes" id="UP000295632">
    <property type="component" value="Unassembled WGS sequence"/>
</dbReference>
<dbReference type="Gene3D" id="2.70.70.10">
    <property type="entry name" value="Glucose Permease (Domain IIA)"/>
    <property type="match status" value="1"/>
</dbReference>
<keyword evidence="2" id="KW-0812">Transmembrane</keyword>
<feature type="compositionally biased region" description="Acidic residues" evidence="1">
    <location>
        <begin position="293"/>
        <end position="306"/>
    </location>
</feature>
<evidence type="ECO:0000256" key="1">
    <source>
        <dbReference type="SAM" id="MobiDB-lite"/>
    </source>
</evidence>
<evidence type="ECO:0000313" key="4">
    <source>
        <dbReference type="EMBL" id="TDQ38721.1"/>
    </source>
</evidence>
<feature type="compositionally biased region" description="Basic and acidic residues" evidence="1">
    <location>
        <begin position="243"/>
        <end position="261"/>
    </location>
</feature>
<dbReference type="Pfam" id="PF01551">
    <property type="entry name" value="Peptidase_M23"/>
    <property type="match status" value="1"/>
</dbReference>
<dbReference type="PANTHER" id="PTHR21666">
    <property type="entry name" value="PEPTIDASE-RELATED"/>
    <property type="match status" value="1"/>
</dbReference>
<dbReference type="SUPFAM" id="SSF51261">
    <property type="entry name" value="Duplicated hybrid motif"/>
    <property type="match status" value="1"/>
</dbReference>
<organism evidence="4 5">
    <name type="scientific">Aureibacillus halotolerans</name>
    <dbReference type="NCBI Taxonomy" id="1508390"/>
    <lineage>
        <taxon>Bacteria</taxon>
        <taxon>Bacillati</taxon>
        <taxon>Bacillota</taxon>
        <taxon>Bacilli</taxon>
        <taxon>Bacillales</taxon>
        <taxon>Bacillaceae</taxon>
        <taxon>Aureibacillus</taxon>
    </lineage>
</organism>
<reference evidence="4 5" key="1">
    <citation type="submission" date="2019-03" db="EMBL/GenBank/DDBJ databases">
        <title>Genomic Encyclopedia of Type Strains, Phase IV (KMG-IV): sequencing the most valuable type-strain genomes for metagenomic binning, comparative biology and taxonomic classification.</title>
        <authorList>
            <person name="Goeker M."/>
        </authorList>
    </citation>
    <scope>NUCLEOTIDE SEQUENCE [LARGE SCALE GENOMIC DNA]</scope>
    <source>
        <strain evidence="4 5">DSM 28697</strain>
    </source>
</reference>
<feature type="compositionally biased region" description="Basic and acidic residues" evidence="1">
    <location>
        <begin position="273"/>
        <end position="292"/>
    </location>
</feature>
<feature type="domain" description="M23ase beta-sheet core" evidence="3">
    <location>
        <begin position="118"/>
        <end position="216"/>
    </location>
</feature>
<dbReference type="PANTHER" id="PTHR21666:SF291">
    <property type="entry name" value="STAGE II SPORULATION PROTEIN Q"/>
    <property type="match status" value="1"/>
</dbReference>
<dbReference type="InterPro" id="IPR011055">
    <property type="entry name" value="Dup_hybrid_motif"/>
</dbReference>
<dbReference type="AlphaFoldDB" id="A0A4R6TYP7"/>
<keyword evidence="5" id="KW-1185">Reference proteome</keyword>
<dbReference type="EMBL" id="SNYJ01000009">
    <property type="protein sequence ID" value="TDQ38721.1"/>
    <property type="molecule type" value="Genomic_DNA"/>
</dbReference>
<feature type="transmembrane region" description="Helical" evidence="2">
    <location>
        <begin position="21"/>
        <end position="42"/>
    </location>
</feature>
<feature type="region of interest" description="Disordered" evidence="1">
    <location>
        <begin position="230"/>
        <end position="306"/>
    </location>
</feature>
<dbReference type="InterPro" id="IPR050570">
    <property type="entry name" value="Cell_wall_metabolism_enzyme"/>
</dbReference>
<proteinExistence type="predicted"/>
<evidence type="ECO:0000259" key="3">
    <source>
        <dbReference type="Pfam" id="PF01551"/>
    </source>
</evidence>
<protein>
    <submittedName>
        <fullName evidence="4">Stage II sporulation protein Q</fullName>
    </submittedName>
</protein>
<comment type="caution">
    <text evidence="4">The sequence shown here is derived from an EMBL/GenBank/DDBJ whole genome shotgun (WGS) entry which is preliminary data.</text>
</comment>
<evidence type="ECO:0000313" key="5">
    <source>
        <dbReference type="Proteomes" id="UP000295632"/>
    </source>
</evidence>
<dbReference type="RefSeq" id="WP_133580772.1">
    <property type="nucleotide sequence ID" value="NZ_SNYJ01000009.1"/>
</dbReference>
<dbReference type="InterPro" id="IPR016047">
    <property type="entry name" value="M23ase_b-sheet_dom"/>
</dbReference>
<evidence type="ECO:0000256" key="2">
    <source>
        <dbReference type="SAM" id="Phobius"/>
    </source>
</evidence>
<name>A0A4R6TYP7_9BACI</name>
<dbReference type="GO" id="GO:0004222">
    <property type="term" value="F:metalloendopeptidase activity"/>
    <property type="evidence" value="ECO:0007669"/>
    <property type="project" value="TreeGrafter"/>
</dbReference>
<dbReference type="OrthoDB" id="2050153at2"/>
<sequence>MREEEKQSSSQSKWKQLTKKRWFYPAVYLASAALILTSVLWMQDNALEEAQDGQNEEFTLDSEMFGEDAVEVAAPNEQFIMPAAKETKVVVAKAFYDVNADPEAQEEALVMHNNKFSPNTGIDLSAENGESFDVVASLSGTVVAVRNDSLLGNIVEIDHGEGVETYYHSLQDTEVQEGDTVKQGDVIGTAGQSEYNQESGVHVHFEVRKDGEAVNPQDVMDKELASLLEESEQDQAEDAQASHNKDEKNKDDRDAGNKEGDTEPPATTDPVIDEGKGEEQPPADDQKDREDDQNGQDDTTETEPQA</sequence>
<keyword evidence="2" id="KW-0472">Membrane</keyword>
<accession>A0A4R6TYP7</accession>
<keyword evidence="2" id="KW-1133">Transmembrane helix</keyword>
<gene>
    <name evidence="4" type="ORF">EV213_10990</name>
</gene>